<dbReference type="OrthoDB" id="5419315at2759"/>
<reference evidence="1" key="1">
    <citation type="journal article" date="2020" name="BMC Genomics">
        <title>Correction to: Identification and distribution of gene clusters required for synthesis of sphingolipid metabolism inhibitors in diverse species of the filamentous fungus Fusarium.</title>
        <authorList>
            <person name="Kim H.S."/>
            <person name="Lohmar J.M."/>
            <person name="Busman M."/>
            <person name="Brown D.W."/>
            <person name="Naumann T.A."/>
            <person name="Divon H.H."/>
            <person name="Lysoe E."/>
            <person name="Uhlig S."/>
            <person name="Proctor R.H."/>
        </authorList>
    </citation>
    <scope>NUCLEOTIDE SEQUENCE</scope>
    <source>
        <strain evidence="1">NRRL 45417</strain>
    </source>
</reference>
<dbReference type="Proteomes" id="UP000604273">
    <property type="component" value="Unassembled WGS sequence"/>
</dbReference>
<dbReference type="AlphaFoldDB" id="A0A8H4SVH9"/>
<evidence type="ECO:0000313" key="1">
    <source>
        <dbReference type="EMBL" id="KAF4946477.1"/>
    </source>
</evidence>
<keyword evidence="2" id="KW-1185">Reference proteome</keyword>
<dbReference type="EMBL" id="JABFAI010000317">
    <property type="protein sequence ID" value="KAF4946477.1"/>
    <property type="molecule type" value="Genomic_DNA"/>
</dbReference>
<evidence type="ECO:0000313" key="2">
    <source>
        <dbReference type="Proteomes" id="UP000604273"/>
    </source>
</evidence>
<protein>
    <submittedName>
        <fullName evidence="1">Uncharacterized protein</fullName>
    </submittedName>
</protein>
<accession>A0A8H4SVH9</accession>
<sequence>MCNPNFNDISLQYRGRVLTAFRNSLDQDNSLTSEMRLAIAMDMIIFYLSEISVLGTLPNEEMLQKAYEIASGLTGWKCKPGIMVSRAMSDEPLALPSETYGSAAFIYLEPVLRKRFPQQAVTNVVLGGISTHIEAILLYQTEYPKAHSPNALYSSRFLLLVGELRMRDKPV</sequence>
<name>A0A8H4SVH9_9HYPO</name>
<comment type="caution">
    <text evidence="1">The sequence shown here is derived from an EMBL/GenBank/DDBJ whole genome shotgun (WGS) entry which is preliminary data.</text>
</comment>
<proteinExistence type="predicted"/>
<organism evidence="1 2">
    <name type="scientific">Fusarium gaditjirri</name>
    <dbReference type="NCBI Taxonomy" id="282569"/>
    <lineage>
        <taxon>Eukaryota</taxon>
        <taxon>Fungi</taxon>
        <taxon>Dikarya</taxon>
        <taxon>Ascomycota</taxon>
        <taxon>Pezizomycotina</taxon>
        <taxon>Sordariomycetes</taxon>
        <taxon>Hypocreomycetidae</taxon>
        <taxon>Hypocreales</taxon>
        <taxon>Nectriaceae</taxon>
        <taxon>Fusarium</taxon>
        <taxon>Fusarium nisikadoi species complex</taxon>
    </lineage>
</organism>
<gene>
    <name evidence="1" type="ORF">FGADI_11115</name>
</gene>
<reference evidence="1" key="2">
    <citation type="submission" date="2020-05" db="EMBL/GenBank/DDBJ databases">
        <authorList>
            <person name="Kim H.-S."/>
            <person name="Proctor R.H."/>
            <person name="Brown D.W."/>
        </authorList>
    </citation>
    <scope>NUCLEOTIDE SEQUENCE</scope>
    <source>
        <strain evidence="1">NRRL 45417</strain>
    </source>
</reference>